<dbReference type="AlphaFoldDB" id="A0A1I4I4G8"/>
<evidence type="ECO:0000313" key="2">
    <source>
        <dbReference type="Proteomes" id="UP000199470"/>
    </source>
</evidence>
<proteinExistence type="predicted"/>
<keyword evidence="2" id="KW-1185">Reference proteome</keyword>
<accession>A0A1I4I4G8</accession>
<reference evidence="1 2" key="1">
    <citation type="submission" date="2016-10" db="EMBL/GenBank/DDBJ databases">
        <authorList>
            <person name="de Groot N.N."/>
        </authorList>
    </citation>
    <scope>NUCLEOTIDE SEQUENCE [LARGE SCALE GENOMIC DNA]</scope>
    <source>
        <strain evidence="1 2">ATCC 43154</strain>
    </source>
</reference>
<dbReference type="STRING" id="758825.SAMN02982985_00445"/>
<protein>
    <submittedName>
        <fullName evidence="1">Uncharacterized protein</fullName>
    </submittedName>
</protein>
<evidence type="ECO:0000313" key="1">
    <source>
        <dbReference type="EMBL" id="SFL49007.1"/>
    </source>
</evidence>
<dbReference type="Proteomes" id="UP000199470">
    <property type="component" value="Unassembled WGS sequence"/>
</dbReference>
<dbReference type="EMBL" id="FOTW01000004">
    <property type="protein sequence ID" value="SFL49007.1"/>
    <property type="molecule type" value="Genomic_DNA"/>
</dbReference>
<sequence>MLNDEVEVTVDGVSYRLGELSEAAREQVTNLQFVDAQMAELNAKLAVFQTARNAYQSVLQQLVPRARQ</sequence>
<organism evidence="1 2">
    <name type="scientific">Rugamonas rubra</name>
    <dbReference type="NCBI Taxonomy" id="758825"/>
    <lineage>
        <taxon>Bacteria</taxon>
        <taxon>Pseudomonadati</taxon>
        <taxon>Pseudomonadota</taxon>
        <taxon>Betaproteobacteria</taxon>
        <taxon>Burkholderiales</taxon>
        <taxon>Oxalobacteraceae</taxon>
        <taxon>Telluria group</taxon>
        <taxon>Rugamonas</taxon>
    </lineage>
</organism>
<gene>
    <name evidence="1" type="ORF">SAMN02982985_00445</name>
</gene>
<name>A0A1I4I4G8_9BURK</name>
<dbReference type="RefSeq" id="WP_245774045.1">
    <property type="nucleotide sequence ID" value="NZ_FOTW01000004.1"/>
</dbReference>